<gene>
    <name evidence="1" type="ORF">WN71_031775</name>
</gene>
<evidence type="ECO:0000313" key="2">
    <source>
        <dbReference type="Proteomes" id="UP000034196"/>
    </source>
</evidence>
<dbReference type="EMBL" id="LAVA02000090">
    <property type="protein sequence ID" value="OIJ63973.1"/>
    <property type="molecule type" value="Genomic_DNA"/>
</dbReference>
<sequence length="278" mass="30529">MVADWVEQGLLDRPRPRPAAANGTEPRVFPPSQRDLFTRLLAARERPVPGRVGQRSLVRVVLYVWLIDDDVVPFAQARRALRTYARSAGRLTAVRSRETARAVVEELAHPSAGARQRRAAQVAVEECERTGRLDRERLTSVLTDLCSPWPAGPGAPKVERARSGPFGPASVQHYLARWQATRRTIGHLRQAETDEATLDRARMAYRRNWADYQASRAAWAAGDGALAGCFADLATVEGRATDAVNAFVDRLADELGLLTAGTPAADAIGSRRAYRQVS</sequence>
<keyword evidence="2" id="KW-1185">Reference proteome</keyword>
<comment type="caution">
    <text evidence="1">The sequence shown here is derived from an EMBL/GenBank/DDBJ whole genome shotgun (WGS) entry which is preliminary data.</text>
</comment>
<evidence type="ECO:0000313" key="1">
    <source>
        <dbReference type="EMBL" id="OIJ63973.1"/>
    </source>
</evidence>
<reference evidence="1" key="1">
    <citation type="submission" date="2016-10" db="EMBL/GenBank/DDBJ databases">
        <title>Genome sequence of Streptomyces mangrovisoli MUSC 149.</title>
        <authorList>
            <person name="Lee L.-H."/>
            <person name="Ser H.-L."/>
        </authorList>
    </citation>
    <scope>NUCLEOTIDE SEQUENCE [LARGE SCALE GENOMIC DNA]</scope>
    <source>
        <strain evidence="1">MUSC 149</strain>
    </source>
</reference>
<dbReference type="Proteomes" id="UP000034196">
    <property type="component" value="Unassembled WGS sequence"/>
</dbReference>
<dbReference type="AlphaFoldDB" id="A0A1J4NRU7"/>
<dbReference type="STRING" id="1428628.WN71_031775"/>
<name>A0A1J4NRU7_9ACTN</name>
<organism evidence="1 2">
    <name type="scientific">Streptomyces mangrovisoli</name>
    <dbReference type="NCBI Taxonomy" id="1428628"/>
    <lineage>
        <taxon>Bacteria</taxon>
        <taxon>Bacillati</taxon>
        <taxon>Actinomycetota</taxon>
        <taxon>Actinomycetes</taxon>
        <taxon>Kitasatosporales</taxon>
        <taxon>Streptomycetaceae</taxon>
        <taxon>Streptomyces</taxon>
    </lineage>
</organism>
<accession>A0A1J4NRU7</accession>
<protein>
    <submittedName>
        <fullName evidence="1">Uncharacterized protein</fullName>
    </submittedName>
</protein>
<proteinExistence type="predicted"/>